<name>A0A5A7PLX0_STRAF</name>
<dbReference type="EMBL" id="BKCP01004738">
    <property type="protein sequence ID" value="GER33347.1"/>
    <property type="molecule type" value="Genomic_DNA"/>
</dbReference>
<proteinExistence type="predicted"/>
<comment type="caution">
    <text evidence="2">The sequence shown here is derived from an EMBL/GenBank/DDBJ whole genome shotgun (WGS) entry which is preliminary data.</text>
</comment>
<keyword evidence="3" id="KW-1185">Reference proteome</keyword>
<organism evidence="2 3">
    <name type="scientific">Striga asiatica</name>
    <name type="common">Asiatic witchweed</name>
    <name type="synonym">Buchnera asiatica</name>
    <dbReference type="NCBI Taxonomy" id="4170"/>
    <lineage>
        <taxon>Eukaryota</taxon>
        <taxon>Viridiplantae</taxon>
        <taxon>Streptophyta</taxon>
        <taxon>Embryophyta</taxon>
        <taxon>Tracheophyta</taxon>
        <taxon>Spermatophyta</taxon>
        <taxon>Magnoliopsida</taxon>
        <taxon>eudicotyledons</taxon>
        <taxon>Gunneridae</taxon>
        <taxon>Pentapetalae</taxon>
        <taxon>asterids</taxon>
        <taxon>lamiids</taxon>
        <taxon>Lamiales</taxon>
        <taxon>Orobanchaceae</taxon>
        <taxon>Buchnereae</taxon>
        <taxon>Striga</taxon>
    </lineage>
</organism>
<dbReference type="PANTHER" id="PTHR31676">
    <property type="entry name" value="T31J12.3 PROTEIN-RELATED"/>
    <property type="match status" value="1"/>
</dbReference>
<feature type="signal peptide" evidence="1">
    <location>
        <begin position="1"/>
        <end position="26"/>
    </location>
</feature>
<evidence type="ECO:0000313" key="2">
    <source>
        <dbReference type="EMBL" id="GER33347.1"/>
    </source>
</evidence>
<reference evidence="3" key="1">
    <citation type="journal article" date="2019" name="Curr. Biol.">
        <title>Genome Sequence of Striga asiatica Provides Insight into the Evolution of Plant Parasitism.</title>
        <authorList>
            <person name="Yoshida S."/>
            <person name="Kim S."/>
            <person name="Wafula E.K."/>
            <person name="Tanskanen J."/>
            <person name="Kim Y.M."/>
            <person name="Honaas L."/>
            <person name="Yang Z."/>
            <person name="Spallek T."/>
            <person name="Conn C.E."/>
            <person name="Ichihashi Y."/>
            <person name="Cheong K."/>
            <person name="Cui S."/>
            <person name="Der J.P."/>
            <person name="Gundlach H."/>
            <person name="Jiao Y."/>
            <person name="Hori C."/>
            <person name="Ishida J.K."/>
            <person name="Kasahara H."/>
            <person name="Kiba T."/>
            <person name="Kim M.S."/>
            <person name="Koo N."/>
            <person name="Laohavisit A."/>
            <person name="Lee Y.H."/>
            <person name="Lumba S."/>
            <person name="McCourt P."/>
            <person name="Mortimer J.C."/>
            <person name="Mutuku J.M."/>
            <person name="Nomura T."/>
            <person name="Sasaki-Sekimoto Y."/>
            <person name="Seto Y."/>
            <person name="Wang Y."/>
            <person name="Wakatake T."/>
            <person name="Sakakibara H."/>
            <person name="Demura T."/>
            <person name="Yamaguchi S."/>
            <person name="Yoneyama K."/>
            <person name="Manabe R.I."/>
            <person name="Nelson D.C."/>
            <person name="Schulman A.H."/>
            <person name="Timko M.P."/>
            <person name="dePamphilis C.W."/>
            <person name="Choi D."/>
            <person name="Shirasu K."/>
        </authorList>
    </citation>
    <scope>NUCLEOTIDE SEQUENCE [LARGE SCALE GENOMIC DNA]</scope>
    <source>
        <strain evidence="3">cv. UVA1</strain>
    </source>
</reference>
<gene>
    <name evidence="2" type="ORF">STAS_09481</name>
</gene>
<dbReference type="SUPFAM" id="SSF141562">
    <property type="entry name" value="At5g01610-like"/>
    <property type="match status" value="1"/>
</dbReference>
<protein>
    <submittedName>
        <fullName evidence="2">Uncharacterized protein</fullName>
    </submittedName>
</protein>
<dbReference type="PANTHER" id="PTHR31676:SF71">
    <property type="entry name" value="EXPRESSED PROTEIN"/>
    <property type="match status" value="1"/>
</dbReference>
<dbReference type="InterPro" id="IPR036758">
    <property type="entry name" value="At5g01610-like"/>
</dbReference>
<feature type="chain" id="PRO_5022822141" evidence="1">
    <location>
        <begin position="27"/>
        <end position="213"/>
    </location>
</feature>
<keyword evidence="1" id="KW-0732">Signal</keyword>
<dbReference type="Pfam" id="PF04398">
    <property type="entry name" value="DUF538"/>
    <property type="match status" value="1"/>
</dbReference>
<evidence type="ECO:0000256" key="1">
    <source>
        <dbReference type="SAM" id="SignalP"/>
    </source>
</evidence>
<dbReference type="InterPro" id="IPR007493">
    <property type="entry name" value="DUF538"/>
</dbReference>
<dbReference type="Proteomes" id="UP000325081">
    <property type="component" value="Unassembled WGS sequence"/>
</dbReference>
<dbReference type="AlphaFoldDB" id="A0A5A7PLX0"/>
<evidence type="ECO:0000313" key="3">
    <source>
        <dbReference type="Proteomes" id="UP000325081"/>
    </source>
</evidence>
<sequence length="213" mass="23863">MASNYFFLLLSLVILWSSSHESTAAAAPLGPNSTVYEILVKYGLPSGLLPDSVTGYTLSEDGEFEVTLEKPCYIQFDYLVYYEQKISGKLNIGSITDLKGIQVQRLFFLWFTVDEIRVDLPPSGNIYFTVGIINKKLDVDQFLTVRSCKDKAVQVGEVRCRFCPFNDDDVGFKEWGLVQRNAFCRKVVLPVMATLLLLPSAVPVNDIPMLGIE</sequence>
<accession>A0A5A7PLX0</accession>
<dbReference type="OrthoDB" id="755906at2759"/>
<dbReference type="Gene3D" id="2.30.240.10">
    <property type="entry name" value="At5g01610-like"/>
    <property type="match status" value="1"/>
</dbReference>